<feature type="region of interest" description="Disordered" evidence="1">
    <location>
        <begin position="50"/>
        <end position="115"/>
    </location>
</feature>
<dbReference type="Proteomes" id="UP000789901">
    <property type="component" value="Unassembled WGS sequence"/>
</dbReference>
<dbReference type="EMBL" id="CAJVQB010048212">
    <property type="protein sequence ID" value="CAG8833872.1"/>
    <property type="molecule type" value="Genomic_DNA"/>
</dbReference>
<sequence length="155" mass="17243">KSYHDRRGSTSTNRKIENAYKPNLYPNLAHKDMQTEAALYETQAELKESAINEENTHEEKVETPSVTGDRPDKGMEVEPTNSLEDTKEEITHEEKVESPITVSTSSDVEMMAESSDPLRDKLADLYGNAGNKENLPLVIVEANTNVGDMQASMLS</sequence>
<gene>
    <name evidence="2" type="ORF">GMARGA_LOCUS31768</name>
</gene>
<feature type="compositionally biased region" description="Basic and acidic residues" evidence="1">
    <location>
        <begin position="84"/>
        <end position="97"/>
    </location>
</feature>
<keyword evidence="3" id="KW-1185">Reference proteome</keyword>
<accession>A0ABN7WJT3</accession>
<reference evidence="2 3" key="1">
    <citation type="submission" date="2021-06" db="EMBL/GenBank/DDBJ databases">
        <authorList>
            <person name="Kallberg Y."/>
            <person name="Tangrot J."/>
            <person name="Rosling A."/>
        </authorList>
    </citation>
    <scope>NUCLEOTIDE SEQUENCE [LARGE SCALE GENOMIC DNA]</scope>
    <source>
        <strain evidence="2 3">120-4 pot B 10/14</strain>
    </source>
</reference>
<feature type="compositionally biased region" description="Basic and acidic residues" evidence="1">
    <location>
        <begin position="50"/>
        <end position="62"/>
    </location>
</feature>
<evidence type="ECO:0000313" key="3">
    <source>
        <dbReference type="Proteomes" id="UP000789901"/>
    </source>
</evidence>
<organism evidence="2 3">
    <name type="scientific">Gigaspora margarita</name>
    <dbReference type="NCBI Taxonomy" id="4874"/>
    <lineage>
        <taxon>Eukaryota</taxon>
        <taxon>Fungi</taxon>
        <taxon>Fungi incertae sedis</taxon>
        <taxon>Mucoromycota</taxon>
        <taxon>Glomeromycotina</taxon>
        <taxon>Glomeromycetes</taxon>
        <taxon>Diversisporales</taxon>
        <taxon>Gigasporaceae</taxon>
        <taxon>Gigaspora</taxon>
    </lineage>
</organism>
<evidence type="ECO:0000256" key="1">
    <source>
        <dbReference type="SAM" id="MobiDB-lite"/>
    </source>
</evidence>
<name>A0ABN7WJT3_GIGMA</name>
<comment type="caution">
    <text evidence="2">The sequence shown here is derived from an EMBL/GenBank/DDBJ whole genome shotgun (WGS) entry which is preliminary data.</text>
</comment>
<evidence type="ECO:0000313" key="2">
    <source>
        <dbReference type="EMBL" id="CAG8833872.1"/>
    </source>
</evidence>
<proteinExistence type="predicted"/>
<feature type="non-terminal residue" evidence="2">
    <location>
        <position position="1"/>
    </location>
</feature>
<feature type="compositionally biased region" description="Basic and acidic residues" evidence="1">
    <location>
        <begin position="1"/>
        <end position="18"/>
    </location>
</feature>
<protein>
    <submittedName>
        <fullName evidence="2">41660_t:CDS:1</fullName>
    </submittedName>
</protein>
<feature type="region of interest" description="Disordered" evidence="1">
    <location>
        <begin position="1"/>
        <end position="22"/>
    </location>
</feature>